<dbReference type="Gene3D" id="3.40.50.2300">
    <property type="match status" value="1"/>
</dbReference>
<keyword evidence="7" id="KW-0547">Nucleotide-binding</keyword>
<keyword evidence="9" id="KW-0067">ATP-binding</keyword>
<dbReference type="Gene3D" id="3.30.450.270">
    <property type="match status" value="1"/>
</dbReference>
<evidence type="ECO:0000256" key="10">
    <source>
        <dbReference type="ARBA" id="ARBA00022991"/>
    </source>
</evidence>
<dbReference type="PROSITE" id="PS50046">
    <property type="entry name" value="PHYTOCHROME_2"/>
    <property type="match status" value="1"/>
</dbReference>
<dbReference type="PROSITE" id="PS50110">
    <property type="entry name" value="RESPONSE_REGULATORY"/>
    <property type="match status" value="1"/>
</dbReference>
<evidence type="ECO:0000256" key="9">
    <source>
        <dbReference type="ARBA" id="ARBA00022840"/>
    </source>
</evidence>
<dbReference type="SUPFAM" id="SSF55785">
    <property type="entry name" value="PYP-like sensor domain (PAS domain)"/>
    <property type="match status" value="1"/>
</dbReference>
<dbReference type="InterPro" id="IPR011006">
    <property type="entry name" value="CheY-like_superfamily"/>
</dbReference>
<gene>
    <name evidence="15" type="ORF">LWC05_12090</name>
</gene>
<dbReference type="Pfam" id="PF07536">
    <property type="entry name" value="HWE_HK"/>
    <property type="match status" value="1"/>
</dbReference>
<evidence type="ECO:0000256" key="6">
    <source>
        <dbReference type="ARBA" id="ARBA00022679"/>
    </source>
</evidence>
<evidence type="ECO:0000256" key="7">
    <source>
        <dbReference type="ARBA" id="ARBA00022741"/>
    </source>
</evidence>
<dbReference type="InterPro" id="IPR035965">
    <property type="entry name" value="PAS-like_dom_sf"/>
</dbReference>
<evidence type="ECO:0000313" key="15">
    <source>
        <dbReference type="EMBL" id="MCE0744623.1"/>
    </source>
</evidence>
<reference evidence="15 16" key="1">
    <citation type="submission" date="2021-12" db="EMBL/GenBank/DDBJ databases">
        <title>Genome sequence of Acetobacter sicerae DmPark20a_162.</title>
        <authorList>
            <person name="Chaston J.M."/>
        </authorList>
    </citation>
    <scope>NUCLEOTIDE SEQUENCE [LARGE SCALE GENOMIC DNA]</scope>
    <source>
        <strain evidence="15 16">DmPark20a_162</strain>
    </source>
</reference>
<dbReference type="SMART" id="SM00065">
    <property type="entry name" value="GAF"/>
    <property type="match status" value="1"/>
</dbReference>
<dbReference type="SUPFAM" id="SSF55781">
    <property type="entry name" value="GAF domain-like"/>
    <property type="match status" value="2"/>
</dbReference>
<dbReference type="RefSeq" id="WP_232878425.1">
    <property type="nucleotide sequence ID" value="NZ_JAJSOJ010000042.1"/>
</dbReference>
<dbReference type="Pfam" id="PF08446">
    <property type="entry name" value="PAS_2"/>
    <property type="match status" value="1"/>
</dbReference>
<evidence type="ECO:0000256" key="5">
    <source>
        <dbReference type="ARBA" id="ARBA00022606"/>
    </source>
</evidence>
<dbReference type="Gene3D" id="3.30.450.40">
    <property type="match status" value="1"/>
</dbReference>
<dbReference type="EMBL" id="JAJSOJ010000042">
    <property type="protein sequence ID" value="MCE0744623.1"/>
    <property type="molecule type" value="Genomic_DNA"/>
</dbReference>
<keyword evidence="8" id="KW-0418">Kinase</keyword>
<keyword evidence="6" id="KW-0808">Transferase</keyword>
<dbReference type="InterPro" id="IPR001294">
    <property type="entry name" value="Phytochrome"/>
</dbReference>
<feature type="domain" description="Response regulatory" evidence="14">
    <location>
        <begin position="740"/>
        <end position="851"/>
    </location>
</feature>
<name>A0ABS8VUF9_9PROT</name>
<dbReference type="InterPro" id="IPR011102">
    <property type="entry name" value="Sig_transdc_His_kinase_HWE"/>
</dbReference>
<dbReference type="PRINTS" id="PR01033">
    <property type="entry name" value="PHYTOCHROME"/>
</dbReference>
<dbReference type="InterPro" id="IPR016132">
    <property type="entry name" value="Phyto_chromo_attachment"/>
</dbReference>
<dbReference type="EC" id="2.7.13.3" evidence="2"/>
<evidence type="ECO:0000256" key="2">
    <source>
        <dbReference type="ARBA" id="ARBA00012438"/>
    </source>
</evidence>
<dbReference type="Gene3D" id="3.30.450.20">
    <property type="entry name" value="PAS domain"/>
    <property type="match status" value="1"/>
</dbReference>
<dbReference type="InterPro" id="IPR043150">
    <property type="entry name" value="Phytochrome_PHY_sf"/>
</dbReference>
<evidence type="ECO:0000256" key="3">
    <source>
        <dbReference type="ARBA" id="ARBA00022543"/>
    </source>
</evidence>
<accession>A0ABS8VUF9</accession>
<evidence type="ECO:0000256" key="8">
    <source>
        <dbReference type="ARBA" id="ARBA00022777"/>
    </source>
</evidence>
<evidence type="ECO:0000259" key="14">
    <source>
        <dbReference type="PROSITE" id="PS50110"/>
    </source>
</evidence>
<keyword evidence="11" id="KW-0675">Receptor</keyword>
<keyword evidence="3" id="KW-0600">Photoreceptor protein</keyword>
<dbReference type="SMART" id="SM00911">
    <property type="entry name" value="HWE_HK"/>
    <property type="match status" value="1"/>
</dbReference>
<keyword evidence="16" id="KW-1185">Reference proteome</keyword>
<feature type="modified residue" description="4-aspartylphosphate" evidence="12">
    <location>
        <position position="790"/>
    </location>
</feature>
<comment type="catalytic activity">
    <reaction evidence="1">
        <text>ATP + protein L-histidine = ADP + protein N-phospho-L-histidine.</text>
        <dbReference type="EC" id="2.7.13.3"/>
    </reaction>
</comment>
<evidence type="ECO:0000259" key="13">
    <source>
        <dbReference type="PROSITE" id="PS50046"/>
    </source>
</evidence>
<sequence length="862" mass="96366">MDIDLENVAFGQADLTTCEREPIHIPASIQPKGCVMVFSENGERLTRYSENVSHYLGLSDVRLGMSLAACFDATVAADILDLACQSSSGKPAIRFDAKLFKHVRKDIVVHYSGDELVLECEEATPTWLQADLLTRQRRIAESVRNPKDVSSLLQNVVPFLRRNFGYDRVMVYRFAPDWSGKVIAEDRREGLESFLGQHFPSGDIPRQARELYERSLIRVISDAAFEPVPLVQETGLPPLDMTYMHLRAVSPIHCEYLGNMGVRASMSLSLIVDGVLWGLIAFHHYEVRQLTMAERITAKMVGELISLQMVALIRTRRLTLTENTHLFLSGFLRKATESGSFSDYIQNRIHELLEIIECDGGGIWLDGVWTSRRLTLDEACIGDLLSLVKQKGGHEIWVSDHLVRDCPSLEGRVSEIAGAMVIPVWPEGDDYLVIFRREIIQTVLWGGDPKKTYTTGPHGARLTPRRSFELWKEEVRAHCLEWTAEDMELASLLRTTLMEIMALSHQHKLQERIQSEALQRTLNDELNHRVKNILTIVQSIVARQPKDTDSVVDYSDALKGRIRSLANAHDQALAAKAGTTLRDLLEAELAPYDTGGKTIFLEGPPLALTGQTPTFLALLLHELATNAAKYGAFSTGTGRLTVSWRHDTANDFWKILWSETGGPEISEPEQAGFGSLLLERAIHYNLGGRAVRKFLPEGIQVEISIPGENLEEKFSGFSKPERQRNEMADPVLASDLSGRSLLLLEDEFLIALDVEQALQEKTDMEVHPAASITEAVDLISRFAIDMAILDVNIAGETSLSIAESLSEKHIPFVFTTGCEEESAVIARFPNIPVLKKPYEIDDLLKCLFGLSVWSVEGFLSRQ</sequence>
<dbReference type="Pfam" id="PF01590">
    <property type="entry name" value="GAF"/>
    <property type="match status" value="1"/>
</dbReference>
<dbReference type="InterPro" id="IPR001789">
    <property type="entry name" value="Sig_transdc_resp-reg_receiver"/>
</dbReference>
<keyword evidence="5" id="KW-0716">Sensory transduction</keyword>
<proteinExistence type="predicted"/>
<evidence type="ECO:0000256" key="11">
    <source>
        <dbReference type="ARBA" id="ARBA00023170"/>
    </source>
</evidence>
<evidence type="ECO:0000256" key="4">
    <source>
        <dbReference type="ARBA" id="ARBA00022553"/>
    </source>
</evidence>
<dbReference type="Pfam" id="PF00360">
    <property type="entry name" value="PHY"/>
    <property type="match status" value="1"/>
</dbReference>
<dbReference type="InterPro" id="IPR013515">
    <property type="entry name" value="Phytochrome_cen-reg"/>
</dbReference>
<dbReference type="SMART" id="SM00448">
    <property type="entry name" value="REC"/>
    <property type="match status" value="1"/>
</dbReference>
<evidence type="ECO:0000313" key="16">
    <source>
        <dbReference type="Proteomes" id="UP001521074"/>
    </source>
</evidence>
<dbReference type="Proteomes" id="UP001521074">
    <property type="component" value="Unassembled WGS sequence"/>
</dbReference>
<dbReference type="InterPro" id="IPR013654">
    <property type="entry name" value="PAS_2"/>
</dbReference>
<dbReference type="PANTHER" id="PTHR41523:SF7">
    <property type="entry name" value="HISTIDINE KINASE"/>
    <property type="match status" value="1"/>
</dbReference>
<evidence type="ECO:0000256" key="1">
    <source>
        <dbReference type="ARBA" id="ARBA00000085"/>
    </source>
</evidence>
<protein>
    <recommendedName>
        <fullName evidence="2">histidine kinase</fullName>
        <ecNumber evidence="2">2.7.13.3</ecNumber>
    </recommendedName>
</protein>
<keyword evidence="4 12" id="KW-0597">Phosphoprotein</keyword>
<dbReference type="PANTHER" id="PTHR41523">
    <property type="entry name" value="TWO-COMPONENT SYSTEM SENSOR PROTEIN"/>
    <property type="match status" value="1"/>
</dbReference>
<organism evidence="15 16">
    <name type="scientific">Acetobacter sicerae</name>
    <dbReference type="NCBI Taxonomy" id="85325"/>
    <lineage>
        <taxon>Bacteria</taxon>
        <taxon>Pseudomonadati</taxon>
        <taxon>Pseudomonadota</taxon>
        <taxon>Alphaproteobacteria</taxon>
        <taxon>Acetobacterales</taxon>
        <taxon>Acetobacteraceae</taxon>
        <taxon>Acetobacter</taxon>
    </lineage>
</organism>
<dbReference type="InterPro" id="IPR029016">
    <property type="entry name" value="GAF-like_dom_sf"/>
</dbReference>
<dbReference type="SUPFAM" id="SSF52172">
    <property type="entry name" value="CheY-like"/>
    <property type="match status" value="1"/>
</dbReference>
<dbReference type="InterPro" id="IPR003018">
    <property type="entry name" value="GAF"/>
</dbReference>
<keyword evidence="10" id="KW-0157">Chromophore</keyword>
<comment type="caution">
    <text evidence="15">The sequence shown here is derived from an EMBL/GenBank/DDBJ whole genome shotgun (WGS) entry which is preliminary data.</text>
</comment>
<evidence type="ECO:0000256" key="12">
    <source>
        <dbReference type="PROSITE-ProRule" id="PRU00169"/>
    </source>
</evidence>
<feature type="domain" description="Phytochrome chromophore attachment site" evidence="13">
    <location>
        <begin position="148"/>
        <end position="307"/>
    </location>
</feature>